<feature type="chain" id="PRO_5028869971" evidence="3">
    <location>
        <begin position="20"/>
        <end position="231"/>
    </location>
</feature>
<dbReference type="WBParaSite" id="Pan_g3525.t1">
    <property type="protein sequence ID" value="Pan_g3525.t1"/>
    <property type="gene ID" value="Pan_g3525"/>
</dbReference>
<keyword evidence="1" id="KW-1015">Disulfide bond</keyword>
<accession>A0A7E4VUA4</accession>
<dbReference type="AlphaFoldDB" id="A0A7E4VUA4"/>
<evidence type="ECO:0000256" key="1">
    <source>
        <dbReference type="PROSITE-ProRule" id="PRU00076"/>
    </source>
</evidence>
<keyword evidence="3" id="KW-0732">Signal</keyword>
<dbReference type="InterPro" id="IPR000742">
    <property type="entry name" value="EGF"/>
</dbReference>
<evidence type="ECO:0000313" key="5">
    <source>
        <dbReference type="Proteomes" id="UP000492821"/>
    </source>
</evidence>
<comment type="caution">
    <text evidence="1">Lacks conserved residue(s) required for the propagation of feature annotation.</text>
</comment>
<keyword evidence="1" id="KW-0245">EGF-like domain</keyword>
<dbReference type="Proteomes" id="UP000492821">
    <property type="component" value="Unassembled WGS sequence"/>
</dbReference>
<feature type="transmembrane region" description="Helical" evidence="2">
    <location>
        <begin position="122"/>
        <end position="141"/>
    </location>
</feature>
<feature type="disulfide bond" evidence="1">
    <location>
        <begin position="105"/>
        <end position="114"/>
    </location>
</feature>
<sequence>MRLVTRVSLFIYLVHHVSATLGPATDAPILTTVPSVDEYGRKCPHNFYGPTCAVPKCIKNDGRLTERYDGTYFCNCTNPYISGVHCEIYNCHGGRRIFDGNRCDCPEDFEGRFCQQSTMRNMALNTLAGIGFGIVLCYFIYETVKRRRLNRLRDKAVEDYRREREQARQREFAQLERAENVSMDEYVTGLTPVASPALIRPYEPQNLPTLVDLPPQYYAIPMPNPPPEYTP</sequence>
<keyword evidence="2" id="KW-0812">Transmembrane</keyword>
<dbReference type="Gene3D" id="2.10.25.10">
    <property type="entry name" value="Laminin"/>
    <property type="match status" value="1"/>
</dbReference>
<name>A0A7E4VUA4_PANRE</name>
<organism evidence="5 6">
    <name type="scientific">Panagrellus redivivus</name>
    <name type="common">Microworm</name>
    <dbReference type="NCBI Taxonomy" id="6233"/>
    <lineage>
        <taxon>Eukaryota</taxon>
        <taxon>Metazoa</taxon>
        <taxon>Ecdysozoa</taxon>
        <taxon>Nematoda</taxon>
        <taxon>Chromadorea</taxon>
        <taxon>Rhabditida</taxon>
        <taxon>Tylenchina</taxon>
        <taxon>Panagrolaimomorpha</taxon>
        <taxon>Panagrolaimoidea</taxon>
        <taxon>Panagrolaimidae</taxon>
        <taxon>Panagrellus</taxon>
    </lineage>
</organism>
<evidence type="ECO:0000313" key="6">
    <source>
        <dbReference type="WBParaSite" id="Pan_g3525.t1"/>
    </source>
</evidence>
<keyword evidence="5" id="KW-1185">Reference proteome</keyword>
<feature type="domain" description="EGF-like" evidence="4">
    <location>
        <begin position="82"/>
        <end position="115"/>
    </location>
</feature>
<protein>
    <submittedName>
        <fullName evidence="6">EGF-like domain-containing protein</fullName>
    </submittedName>
</protein>
<reference evidence="6" key="2">
    <citation type="submission" date="2020-10" db="UniProtKB">
        <authorList>
            <consortium name="WormBaseParasite"/>
        </authorList>
    </citation>
    <scope>IDENTIFICATION</scope>
</reference>
<evidence type="ECO:0000256" key="3">
    <source>
        <dbReference type="SAM" id="SignalP"/>
    </source>
</evidence>
<evidence type="ECO:0000259" key="4">
    <source>
        <dbReference type="PROSITE" id="PS50026"/>
    </source>
</evidence>
<keyword evidence="2" id="KW-0472">Membrane</keyword>
<reference evidence="5" key="1">
    <citation type="journal article" date="2013" name="Genetics">
        <title>The draft genome and transcriptome of Panagrellus redivivus are shaped by the harsh demands of a free-living lifestyle.</title>
        <authorList>
            <person name="Srinivasan J."/>
            <person name="Dillman A.R."/>
            <person name="Macchietto M.G."/>
            <person name="Heikkinen L."/>
            <person name="Lakso M."/>
            <person name="Fracchia K.M."/>
            <person name="Antoshechkin I."/>
            <person name="Mortazavi A."/>
            <person name="Wong G."/>
            <person name="Sternberg P.W."/>
        </authorList>
    </citation>
    <scope>NUCLEOTIDE SEQUENCE [LARGE SCALE GENOMIC DNA]</scope>
    <source>
        <strain evidence="5">MT8872</strain>
    </source>
</reference>
<keyword evidence="2" id="KW-1133">Transmembrane helix</keyword>
<proteinExistence type="predicted"/>
<dbReference type="PROSITE" id="PS00022">
    <property type="entry name" value="EGF_1"/>
    <property type="match status" value="1"/>
</dbReference>
<evidence type="ECO:0000256" key="2">
    <source>
        <dbReference type="SAM" id="Phobius"/>
    </source>
</evidence>
<dbReference type="PROSITE" id="PS50026">
    <property type="entry name" value="EGF_3"/>
    <property type="match status" value="1"/>
</dbReference>
<feature type="signal peptide" evidence="3">
    <location>
        <begin position="1"/>
        <end position="19"/>
    </location>
</feature>